<organism evidence="2 3">
    <name type="scientific">Aspergillus homomorphus (strain CBS 101889)</name>
    <dbReference type="NCBI Taxonomy" id="1450537"/>
    <lineage>
        <taxon>Eukaryota</taxon>
        <taxon>Fungi</taxon>
        <taxon>Dikarya</taxon>
        <taxon>Ascomycota</taxon>
        <taxon>Pezizomycotina</taxon>
        <taxon>Eurotiomycetes</taxon>
        <taxon>Eurotiomycetidae</taxon>
        <taxon>Eurotiales</taxon>
        <taxon>Aspergillaceae</taxon>
        <taxon>Aspergillus</taxon>
        <taxon>Aspergillus subgen. Circumdati</taxon>
    </lineage>
</organism>
<dbReference type="GO" id="GO:0043935">
    <property type="term" value="P:sexual sporulation resulting in formation of a cellular spore"/>
    <property type="evidence" value="ECO:0007669"/>
    <property type="project" value="TreeGrafter"/>
</dbReference>
<dbReference type="AlphaFoldDB" id="A0A395HHC8"/>
<accession>A0A395HHC8</accession>
<dbReference type="VEuPathDB" id="FungiDB:BO97DRAFT_473872"/>
<feature type="transmembrane region" description="Helical" evidence="1">
    <location>
        <begin position="164"/>
        <end position="182"/>
    </location>
</feature>
<dbReference type="OrthoDB" id="3142841at2759"/>
<feature type="transmembrane region" description="Helical" evidence="1">
    <location>
        <begin position="47"/>
        <end position="68"/>
    </location>
</feature>
<feature type="transmembrane region" description="Helical" evidence="1">
    <location>
        <begin position="194"/>
        <end position="212"/>
    </location>
</feature>
<dbReference type="GeneID" id="37204566"/>
<dbReference type="PANTHER" id="PTHR33927">
    <property type="entry name" value="TRANSMEMBRANE PROTEIN"/>
    <property type="match status" value="1"/>
</dbReference>
<dbReference type="Proteomes" id="UP000248961">
    <property type="component" value="Unassembled WGS sequence"/>
</dbReference>
<proteinExistence type="predicted"/>
<evidence type="ECO:0000256" key="1">
    <source>
        <dbReference type="SAM" id="Phobius"/>
    </source>
</evidence>
<dbReference type="GO" id="GO:0005886">
    <property type="term" value="C:plasma membrane"/>
    <property type="evidence" value="ECO:0007669"/>
    <property type="project" value="TreeGrafter"/>
</dbReference>
<feature type="transmembrane region" description="Helical" evidence="1">
    <location>
        <begin position="14"/>
        <end position="35"/>
    </location>
</feature>
<sequence>MGATMWPESDFWTIYRQLFSLVFLSNLAIFIFVLIHDRSIVRVADAAAANFLACGLARQPLIVNSFFITLCSIPKSLPLWLRRIAANIYHYGGVHSGCGIASLLWYVGLVALMTRNFCLAATHSVASIISLILCYLILVLLLTIIGVAYPAFRVRYHNAFELTHRYLTWAVVALFLTLLIVFARARSPQTQGDFLLHLPAFWCVCISALAIIQPWTRLRAIPIRAESLSSHALRLHLPGTTHFGKVITLSRHPLRDWHSFATFPDPPSSSTSPSPSFSVVVSRAGDWTADLLAHPPIKLYTRGTKTYGFTRVMRLFHRIILVATGSGIGPCLAFLEDARRPAIRLIWQTRAPLKTYGAEVLALVHRLDPSPVIVDTDKCGRVDMVPLVHDLEREVRSEMVCVISNQRETERVVWCLCREGIAAVGPLFDS</sequence>
<dbReference type="PANTHER" id="PTHR33927:SF3">
    <property type="entry name" value="INTEGRAL MEMBRANE PROTEIN TMPA"/>
    <property type="match status" value="1"/>
</dbReference>
<keyword evidence="1" id="KW-1133">Transmembrane helix</keyword>
<evidence type="ECO:0000313" key="2">
    <source>
        <dbReference type="EMBL" id="RAL07160.1"/>
    </source>
</evidence>
<dbReference type="GO" id="GO:0075306">
    <property type="term" value="P:regulation of conidium formation"/>
    <property type="evidence" value="ECO:0007669"/>
    <property type="project" value="TreeGrafter"/>
</dbReference>
<dbReference type="RefSeq" id="XP_025546314.1">
    <property type="nucleotide sequence ID" value="XM_025700277.1"/>
</dbReference>
<protein>
    <recommendedName>
        <fullName evidence="4">Integral membrane protein TmpA</fullName>
    </recommendedName>
</protein>
<dbReference type="EMBL" id="KZ824339">
    <property type="protein sequence ID" value="RAL07160.1"/>
    <property type="molecule type" value="Genomic_DNA"/>
</dbReference>
<feature type="transmembrane region" description="Helical" evidence="1">
    <location>
        <begin position="88"/>
        <end position="113"/>
    </location>
</feature>
<gene>
    <name evidence="2" type="ORF">BO97DRAFT_473872</name>
</gene>
<dbReference type="InterPro" id="IPR052979">
    <property type="entry name" value="Adenylate-forming_domain"/>
</dbReference>
<evidence type="ECO:0000313" key="3">
    <source>
        <dbReference type="Proteomes" id="UP000248961"/>
    </source>
</evidence>
<name>A0A395HHC8_ASPHC</name>
<keyword evidence="3" id="KW-1185">Reference proteome</keyword>
<reference evidence="2 3" key="1">
    <citation type="submission" date="2018-02" db="EMBL/GenBank/DDBJ databases">
        <title>The genomes of Aspergillus section Nigri reveals drivers in fungal speciation.</title>
        <authorList>
            <consortium name="DOE Joint Genome Institute"/>
            <person name="Vesth T.C."/>
            <person name="Nybo J."/>
            <person name="Theobald S."/>
            <person name="Brandl J."/>
            <person name="Frisvad J.C."/>
            <person name="Nielsen K.F."/>
            <person name="Lyhne E.K."/>
            <person name="Kogle M.E."/>
            <person name="Kuo A."/>
            <person name="Riley R."/>
            <person name="Clum A."/>
            <person name="Nolan M."/>
            <person name="Lipzen A."/>
            <person name="Salamov A."/>
            <person name="Henrissat B."/>
            <person name="Wiebenga A."/>
            <person name="De vries R.P."/>
            <person name="Grigoriev I.V."/>
            <person name="Mortensen U.H."/>
            <person name="Andersen M.R."/>
            <person name="Baker S.E."/>
        </authorList>
    </citation>
    <scope>NUCLEOTIDE SEQUENCE [LARGE SCALE GENOMIC DNA]</scope>
    <source>
        <strain evidence="2 3">CBS 101889</strain>
    </source>
</reference>
<keyword evidence="1" id="KW-0812">Transmembrane</keyword>
<dbReference type="GO" id="GO:0048315">
    <property type="term" value="P:conidium formation"/>
    <property type="evidence" value="ECO:0007669"/>
    <property type="project" value="TreeGrafter"/>
</dbReference>
<keyword evidence="1" id="KW-0472">Membrane</keyword>
<feature type="transmembrane region" description="Helical" evidence="1">
    <location>
        <begin position="125"/>
        <end position="152"/>
    </location>
</feature>
<evidence type="ECO:0008006" key="4">
    <source>
        <dbReference type="Google" id="ProtNLM"/>
    </source>
</evidence>